<gene>
    <name evidence="2" type="ORF">HDA32_004167</name>
</gene>
<evidence type="ECO:0000313" key="3">
    <source>
        <dbReference type="Proteomes" id="UP000589036"/>
    </source>
</evidence>
<dbReference type="AlphaFoldDB" id="A0A852U0H0"/>
<keyword evidence="3" id="KW-1185">Reference proteome</keyword>
<protein>
    <submittedName>
        <fullName evidence="2">Uncharacterized protein</fullName>
    </submittedName>
</protein>
<organism evidence="2 3">
    <name type="scientific">Spinactinospora alkalitolerans</name>
    <dbReference type="NCBI Taxonomy" id="687207"/>
    <lineage>
        <taxon>Bacteria</taxon>
        <taxon>Bacillati</taxon>
        <taxon>Actinomycetota</taxon>
        <taxon>Actinomycetes</taxon>
        <taxon>Streptosporangiales</taxon>
        <taxon>Nocardiopsidaceae</taxon>
        <taxon>Spinactinospora</taxon>
    </lineage>
</organism>
<dbReference type="EMBL" id="JACCCC010000001">
    <property type="protein sequence ID" value="NYE49047.1"/>
    <property type="molecule type" value="Genomic_DNA"/>
</dbReference>
<reference evidence="2 3" key="1">
    <citation type="submission" date="2020-07" db="EMBL/GenBank/DDBJ databases">
        <title>Sequencing the genomes of 1000 actinobacteria strains.</title>
        <authorList>
            <person name="Klenk H.-P."/>
        </authorList>
    </citation>
    <scope>NUCLEOTIDE SEQUENCE [LARGE SCALE GENOMIC DNA]</scope>
    <source>
        <strain evidence="2 3">CXB654</strain>
    </source>
</reference>
<evidence type="ECO:0000313" key="2">
    <source>
        <dbReference type="EMBL" id="NYE49047.1"/>
    </source>
</evidence>
<accession>A0A852U0H0</accession>
<dbReference type="Proteomes" id="UP000589036">
    <property type="component" value="Unassembled WGS sequence"/>
</dbReference>
<proteinExistence type="predicted"/>
<dbReference type="RefSeq" id="WP_179644774.1">
    <property type="nucleotide sequence ID" value="NZ_BAAAYY010000031.1"/>
</dbReference>
<name>A0A852U0H0_9ACTN</name>
<sequence length="74" mass="8227">MAPFLRRGARLTGPGSADGGILVTGDPTGIGFGEWDPEVWFDEACERADRPLSEREWKRRMDGAVDFERACADR</sequence>
<evidence type="ECO:0000256" key="1">
    <source>
        <dbReference type="SAM" id="MobiDB-lite"/>
    </source>
</evidence>
<comment type="caution">
    <text evidence="2">The sequence shown here is derived from an EMBL/GenBank/DDBJ whole genome shotgun (WGS) entry which is preliminary data.</text>
</comment>
<feature type="region of interest" description="Disordered" evidence="1">
    <location>
        <begin position="1"/>
        <end position="22"/>
    </location>
</feature>